<gene>
    <name evidence="2" type="ORF">VF08_18080</name>
</gene>
<sequence length="97" mass="11073">MDVSINYLNWQVTAVANNTYRTVKKAVDKLRSLIILLASALSKINKGKSRIGSFQWQLFSDRRKVEMSSPRGKRGRGKGERFGIFPFPFDHKSPKSN</sequence>
<organism evidence="2 3">
    <name type="scientific">Nostoc linckia z8</name>
    <dbReference type="NCBI Taxonomy" id="1628746"/>
    <lineage>
        <taxon>Bacteria</taxon>
        <taxon>Bacillati</taxon>
        <taxon>Cyanobacteriota</taxon>
        <taxon>Cyanophyceae</taxon>
        <taxon>Nostocales</taxon>
        <taxon>Nostocaceae</taxon>
        <taxon>Nostoc</taxon>
    </lineage>
</organism>
<accession>A0A9Q5ZB55</accession>
<comment type="caution">
    <text evidence="2">The sequence shown here is derived from an EMBL/GenBank/DDBJ whole genome shotgun (WGS) entry which is preliminary data.</text>
</comment>
<dbReference type="AlphaFoldDB" id="A0A9Q5ZB55"/>
<proteinExistence type="predicted"/>
<reference evidence="2 3" key="1">
    <citation type="submission" date="2015-02" db="EMBL/GenBank/DDBJ databases">
        <title>Nostoc linckia genome annotation.</title>
        <authorList>
            <person name="Zhou Z."/>
        </authorList>
    </citation>
    <scope>NUCLEOTIDE SEQUENCE [LARGE SCALE GENOMIC DNA]</scope>
    <source>
        <strain evidence="3">z8</strain>
    </source>
</reference>
<feature type="region of interest" description="Disordered" evidence="1">
    <location>
        <begin position="67"/>
        <end position="97"/>
    </location>
</feature>
<evidence type="ECO:0000256" key="1">
    <source>
        <dbReference type="SAM" id="MobiDB-lite"/>
    </source>
</evidence>
<name>A0A9Q5ZB55_NOSLI</name>
<dbReference type="EMBL" id="LAHD01000050">
    <property type="protein sequence ID" value="PHK02647.1"/>
    <property type="molecule type" value="Genomic_DNA"/>
</dbReference>
<protein>
    <submittedName>
        <fullName evidence="2">Uncharacterized protein</fullName>
    </submittedName>
</protein>
<dbReference type="Proteomes" id="UP000222310">
    <property type="component" value="Unassembled WGS sequence"/>
</dbReference>
<evidence type="ECO:0000313" key="2">
    <source>
        <dbReference type="EMBL" id="PHK02647.1"/>
    </source>
</evidence>
<evidence type="ECO:0000313" key="3">
    <source>
        <dbReference type="Proteomes" id="UP000222310"/>
    </source>
</evidence>